<dbReference type="AlphaFoldDB" id="A0A4R4S4U7"/>
<evidence type="ECO:0000256" key="4">
    <source>
        <dbReference type="SAM" id="MobiDB-lite"/>
    </source>
</evidence>
<dbReference type="Gene3D" id="3.40.605.10">
    <property type="entry name" value="Aldehyde Dehydrogenase, Chain A, domain 1"/>
    <property type="match status" value="1"/>
</dbReference>
<dbReference type="RefSeq" id="WP_131977802.1">
    <property type="nucleotide sequence ID" value="NZ_SMKL01000002.1"/>
</dbReference>
<feature type="compositionally biased region" description="Polar residues" evidence="4">
    <location>
        <begin position="9"/>
        <end position="18"/>
    </location>
</feature>
<evidence type="ECO:0000256" key="3">
    <source>
        <dbReference type="ARBA" id="ARBA00023002"/>
    </source>
</evidence>
<feature type="region of interest" description="Disordered" evidence="4">
    <location>
        <begin position="1"/>
        <end position="21"/>
    </location>
</feature>
<comment type="similarity">
    <text evidence="1">Belongs to the aldehyde dehydrogenase family.</text>
</comment>
<name>A0A4R4S4U7_9ACTN</name>
<accession>A0A4R4S4U7</accession>
<dbReference type="PANTHER" id="PTHR43217:SF1">
    <property type="entry name" value="SUCCINATE SEMIALDEHYDE DEHYDROGENASE [NAD(P)+] SAD"/>
    <property type="match status" value="1"/>
</dbReference>
<dbReference type="FunFam" id="3.40.309.10:FF:000010">
    <property type="entry name" value="Gamma-aminobutyraldehyde dehydrogenase"/>
    <property type="match status" value="1"/>
</dbReference>
<proteinExistence type="inferred from homology"/>
<dbReference type="PANTHER" id="PTHR43217">
    <property type="entry name" value="SUCCINATE SEMIALDEHYDE DEHYDROGENASE [NAD(P)+] SAD"/>
    <property type="match status" value="1"/>
</dbReference>
<evidence type="ECO:0000256" key="1">
    <source>
        <dbReference type="ARBA" id="ARBA00009986"/>
    </source>
</evidence>
<dbReference type="FunFam" id="3.40.605.10:FF:000012">
    <property type="entry name" value="NAD-dependent succinate-semialdehyde dehydrogenase"/>
    <property type="match status" value="1"/>
</dbReference>
<organism evidence="6 7">
    <name type="scientific">Jiangella ureilytica</name>
    <dbReference type="NCBI Taxonomy" id="2530374"/>
    <lineage>
        <taxon>Bacteria</taxon>
        <taxon>Bacillati</taxon>
        <taxon>Actinomycetota</taxon>
        <taxon>Actinomycetes</taxon>
        <taxon>Jiangellales</taxon>
        <taxon>Jiangellaceae</taxon>
        <taxon>Jiangella</taxon>
    </lineage>
</organism>
<dbReference type="InterPro" id="IPR016163">
    <property type="entry name" value="Ald_DH_C"/>
</dbReference>
<evidence type="ECO:0000259" key="5">
    <source>
        <dbReference type="Pfam" id="PF00171"/>
    </source>
</evidence>
<keyword evidence="3" id="KW-0560">Oxidoreductase</keyword>
<dbReference type="InterPro" id="IPR015590">
    <property type="entry name" value="Aldehyde_DH_dom"/>
</dbReference>
<dbReference type="OrthoDB" id="6882680at2"/>
<dbReference type="CDD" id="cd07100">
    <property type="entry name" value="ALDH_SSADH1_GabD1"/>
    <property type="match status" value="1"/>
</dbReference>
<evidence type="ECO:0000256" key="2">
    <source>
        <dbReference type="ARBA" id="ARBA00022857"/>
    </source>
</evidence>
<dbReference type="Proteomes" id="UP000295621">
    <property type="component" value="Unassembled WGS sequence"/>
</dbReference>
<dbReference type="Pfam" id="PF00171">
    <property type="entry name" value="Aldedh"/>
    <property type="match status" value="1"/>
</dbReference>
<dbReference type="InterPro" id="IPR016162">
    <property type="entry name" value="Ald_DH_N"/>
</dbReference>
<dbReference type="InterPro" id="IPR044148">
    <property type="entry name" value="ALDH_GabD1-like"/>
</dbReference>
<comment type="caution">
    <text evidence="6">The sequence shown here is derived from an EMBL/GenBank/DDBJ whole genome shotgun (WGS) entry which is preliminary data.</text>
</comment>
<dbReference type="GO" id="GO:0004030">
    <property type="term" value="F:aldehyde dehydrogenase [NAD(P)+] activity"/>
    <property type="evidence" value="ECO:0007669"/>
    <property type="project" value="InterPro"/>
</dbReference>
<sequence>MSHGFVTTVDPSTGTELSSYPVMDPRTAHDLLDRAVRAQADWARTDRHDRARMVAAIGEALRRDQKSLAELAVAEMGKPIGEAMAEVAKCATACDYYAEHGPAALADELADGVGGPGARAWTRYEPLGVLLAVMPWNFPYWQVIRCVAPALVAGNAVLLKHSPNVTGCALALERLCLDAGLSQGLFGALVLAESDVASVVSDLIADDRVAAVTLTGSERAGSAVASAAGAAIKKSVLELGGSDPFVVLDDADLDAVVPRAVASRYLNGGQSCLSAKRFVVHESLAGEFATRLAAATAELVVGDPADPQTQIGPLARADLVDALDAQVRRSVADGARVLVGGAPMDGPGCWYAPTVLANVTPSMAVMTEETFGPVAAVVAVPDDDTAVEVANSTRYGLAASVWSRDTDRAMRVGAGITSGALFVNAVVASDSRLPFGGVKHSGYGRELGVAGAREFTNLRSIVVGTAGD</sequence>
<dbReference type="InterPro" id="IPR016161">
    <property type="entry name" value="Ald_DH/histidinol_DH"/>
</dbReference>
<gene>
    <name evidence="6" type="ORF">E1212_01005</name>
</gene>
<feature type="domain" description="Aldehyde dehydrogenase" evidence="5">
    <location>
        <begin position="6"/>
        <end position="461"/>
    </location>
</feature>
<keyword evidence="7" id="KW-1185">Reference proteome</keyword>
<keyword evidence="2" id="KW-0521">NADP</keyword>
<dbReference type="InterPro" id="IPR047110">
    <property type="entry name" value="GABD/Sad-like"/>
</dbReference>
<protein>
    <submittedName>
        <fullName evidence="6">NAD-dependent succinate-semialdehyde dehydrogenase</fullName>
    </submittedName>
</protein>
<dbReference type="Gene3D" id="3.40.309.10">
    <property type="entry name" value="Aldehyde Dehydrogenase, Chain A, domain 2"/>
    <property type="match status" value="1"/>
</dbReference>
<evidence type="ECO:0000313" key="6">
    <source>
        <dbReference type="EMBL" id="TDC56582.1"/>
    </source>
</evidence>
<dbReference type="GO" id="GO:0004777">
    <property type="term" value="F:succinate-semialdehyde dehydrogenase (NAD+) activity"/>
    <property type="evidence" value="ECO:0007669"/>
    <property type="project" value="TreeGrafter"/>
</dbReference>
<evidence type="ECO:0000313" key="7">
    <source>
        <dbReference type="Proteomes" id="UP000295621"/>
    </source>
</evidence>
<dbReference type="EMBL" id="SMKL01000002">
    <property type="protein sequence ID" value="TDC56582.1"/>
    <property type="molecule type" value="Genomic_DNA"/>
</dbReference>
<reference evidence="6 7" key="1">
    <citation type="submission" date="2019-02" db="EMBL/GenBank/DDBJ databases">
        <title>Draft genome sequences of novel Actinobacteria.</title>
        <authorList>
            <person name="Sahin N."/>
            <person name="Ay H."/>
            <person name="Saygin H."/>
        </authorList>
    </citation>
    <scope>NUCLEOTIDE SEQUENCE [LARGE SCALE GENOMIC DNA]</scope>
    <source>
        <strain evidence="6 7">KC603</strain>
    </source>
</reference>
<dbReference type="SUPFAM" id="SSF53720">
    <property type="entry name" value="ALDH-like"/>
    <property type="match status" value="1"/>
</dbReference>